<feature type="domain" description="GIY-YIG" evidence="1">
    <location>
        <begin position="646"/>
        <end position="749"/>
    </location>
</feature>
<dbReference type="InterPro" id="IPR000305">
    <property type="entry name" value="GIY-YIG_endonuc"/>
</dbReference>
<protein>
    <recommendedName>
        <fullName evidence="5">Reverse transcriptase domain-containing protein</fullName>
    </recommendedName>
</protein>
<dbReference type="PROSITE" id="PS50878">
    <property type="entry name" value="RT_POL"/>
    <property type="match status" value="1"/>
</dbReference>
<sequence>MEPIQLRQDEFASVINLSECSLSKPQLRVLSKGLNFTPLPSSVDRFSLRESVANFERSLRLTKFFHDSKETDNSDYDSKLIKFRAKSTWTPPANRDKYLDSFISVVTSEIMSAPEHKAFGNLSSDEHRAMRDLKYNFNVVIRQADKGSAVVIMDRCRYIQEGYRLLNDTSVYQRTEATTINDIERDIRQLADRLHDDDVITDDMHQYAIREGTRPARFYLLPKVHKKGVPGRPVISACGSATEGLSEIVDYFLQPYLSTIPSFIKDTDDFIRKIRDINVIPPGAFLVTIDVVALYPSIPHTNGLRALGDFLRECQLPTKVISGILKMSELVLNKNVFEFNSEYFLQMSGTAIGTKMAPAYANIFMSVFERDLLSGSCNQPYVWLRYIDDVFVIWTHGEAKLNEFLSYINSFNPSIQFTWEYARDCVNFLDVSISVDTGGTITTDLYVKPTDTHQYLLASSCHPNHTKRSIPYSQALRILRICSNLETARLRCSELADSLVKRAYNRKKVNSQIERAITNFTNPTPMRESYSTRPVFFNVQFHPSLPDIRGILQRYMPLLHQSDTMKTAVPNLPIISFSQPPNLSKTLCRAKLRQPAGGNDRASKPPRICGKKRCKLCTSLICSAHITSTANNKTFKCYNRDTSCDSQWVVYVIQCPVCNLQYVGQSNNFRSRMNGHKSDFSLYAAGKLSKMDNKLLYDHLIHHNLDYFHVYIVDYVHVANSSRQQLHQLLNRKERKWIWDLSSTAPYGLNQDDGYFSQNQWCRLY</sequence>
<dbReference type="Pfam" id="PF00078">
    <property type="entry name" value="RVT_1"/>
    <property type="match status" value="1"/>
</dbReference>
<evidence type="ECO:0000313" key="4">
    <source>
        <dbReference type="Proteomes" id="UP001152320"/>
    </source>
</evidence>
<dbReference type="Pfam" id="PF26215">
    <property type="entry name" value="HTH_animal"/>
    <property type="match status" value="1"/>
</dbReference>
<dbReference type="Proteomes" id="UP001152320">
    <property type="component" value="Chromosome 10"/>
</dbReference>
<evidence type="ECO:0008006" key="5">
    <source>
        <dbReference type="Google" id="ProtNLM"/>
    </source>
</evidence>
<gene>
    <name evidence="3" type="ORF">HOLleu_21374</name>
</gene>
<accession>A0A9Q1BXU3</accession>
<dbReference type="AlphaFoldDB" id="A0A9Q1BXU3"/>
<organism evidence="3 4">
    <name type="scientific">Holothuria leucospilota</name>
    <name type="common">Black long sea cucumber</name>
    <name type="synonym">Mertensiothuria leucospilota</name>
    <dbReference type="NCBI Taxonomy" id="206669"/>
    <lineage>
        <taxon>Eukaryota</taxon>
        <taxon>Metazoa</taxon>
        <taxon>Echinodermata</taxon>
        <taxon>Eleutherozoa</taxon>
        <taxon>Echinozoa</taxon>
        <taxon>Holothuroidea</taxon>
        <taxon>Aspidochirotacea</taxon>
        <taxon>Aspidochirotida</taxon>
        <taxon>Holothuriidae</taxon>
        <taxon>Holothuria</taxon>
    </lineage>
</organism>
<dbReference type="PANTHER" id="PTHR21301:SF10">
    <property type="entry name" value="REVERSE TRANSCRIPTASE DOMAIN-CONTAINING PROTEIN"/>
    <property type="match status" value="1"/>
</dbReference>
<dbReference type="InterPro" id="IPR000477">
    <property type="entry name" value="RT_dom"/>
</dbReference>
<dbReference type="PANTHER" id="PTHR21301">
    <property type="entry name" value="REVERSE TRANSCRIPTASE"/>
    <property type="match status" value="1"/>
</dbReference>
<dbReference type="EMBL" id="JAIZAY010000010">
    <property type="protein sequence ID" value="KAJ8034506.1"/>
    <property type="molecule type" value="Genomic_DNA"/>
</dbReference>
<dbReference type="Gene3D" id="3.40.1440.10">
    <property type="entry name" value="GIY-YIG endonuclease"/>
    <property type="match status" value="1"/>
</dbReference>
<keyword evidence="4" id="KW-1185">Reference proteome</keyword>
<dbReference type="OrthoDB" id="8064685at2759"/>
<proteinExistence type="predicted"/>
<comment type="caution">
    <text evidence="3">The sequence shown here is derived from an EMBL/GenBank/DDBJ whole genome shotgun (WGS) entry which is preliminary data.</text>
</comment>
<dbReference type="InterPro" id="IPR035901">
    <property type="entry name" value="GIY-YIG_endonuc_sf"/>
</dbReference>
<evidence type="ECO:0000259" key="2">
    <source>
        <dbReference type="PROSITE" id="PS50878"/>
    </source>
</evidence>
<evidence type="ECO:0000313" key="3">
    <source>
        <dbReference type="EMBL" id="KAJ8034506.1"/>
    </source>
</evidence>
<dbReference type="SUPFAM" id="SSF82771">
    <property type="entry name" value="GIY-YIG endonuclease"/>
    <property type="match status" value="1"/>
</dbReference>
<dbReference type="InterPro" id="IPR058912">
    <property type="entry name" value="HTH_animal"/>
</dbReference>
<dbReference type="PROSITE" id="PS50164">
    <property type="entry name" value="GIY_YIG"/>
    <property type="match status" value="1"/>
</dbReference>
<feature type="domain" description="Reverse transcriptase" evidence="2">
    <location>
        <begin position="202"/>
        <end position="441"/>
    </location>
</feature>
<evidence type="ECO:0000259" key="1">
    <source>
        <dbReference type="PROSITE" id="PS50164"/>
    </source>
</evidence>
<name>A0A9Q1BXU3_HOLLE</name>
<dbReference type="Pfam" id="PF01541">
    <property type="entry name" value="GIY-YIG"/>
    <property type="match status" value="1"/>
</dbReference>
<reference evidence="3" key="1">
    <citation type="submission" date="2021-10" db="EMBL/GenBank/DDBJ databases">
        <title>Tropical sea cucumber genome reveals ecological adaptation and Cuvierian tubules defense mechanism.</title>
        <authorList>
            <person name="Chen T."/>
        </authorList>
    </citation>
    <scope>NUCLEOTIDE SEQUENCE</scope>
    <source>
        <strain evidence="3">Nanhai2018</strain>
        <tissue evidence="3">Muscle</tissue>
    </source>
</reference>